<dbReference type="PANTHER" id="PTHR11404">
    <property type="entry name" value="SUPEROXIDE DISMUTASE 2"/>
    <property type="match status" value="1"/>
</dbReference>
<feature type="domain" description="Manganese/iron superoxide dismutase N-terminal" evidence="8">
    <location>
        <begin position="55"/>
        <end position="125"/>
    </location>
</feature>
<keyword evidence="4" id="KW-0479">Metal-binding</keyword>
<dbReference type="PRINTS" id="PR01703">
    <property type="entry name" value="MNSODISMTASE"/>
</dbReference>
<dbReference type="Gene3D" id="1.10.287.990">
    <property type="entry name" value="Fe,Mn superoxide dismutase (SOD) domain"/>
    <property type="match status" value="1"/>
</dbReference>
<organism evidence="9 10">
    <name type="scientific">Clitoria ternatea</name>
    <name type="common">Butterfly pea</name>
    <dbReference type="NCBI Taxonomy" id="43366"/>
    <lineage>
        <taxon>Eukaryota</taxon>
        <taxon>Viridiplantae</taxon>
        <taxon>Streptophyta</taxon>
        <taxon>Embryophyta</taxon>
        <taxon>Tracheophyta</taxon>
        <taxon>Spermatophyta</taxon>
        <taxon>Magnoliopsida</taxon>
        <taxon>eudicotyledons</taxon>
        <taxon>Gunneridae</taxon>
        <taxon>Pentapetalae</taxon>
        <taxon>rosids</taxon>
        <taxon>fabids</taxon>
        <taxon>Fabales</taxon>
        <taxon>Fabaceae</taxon>
        <taxon>Papilionoideae</taxon>
        <taxon>50 kb inversion clade</taxon>
        <taxon>NPAAA clade</taxon>
        <taxon>indigoferoid/millettioid clade</taxon>
        <taxon>Phaseoleae</taxon>
        <taxon>Clitoria</taxon>
    </lineage>
</organism>
<dbReference type="EC" id="1.15.1.1" evidence="3"/>
<evidence type="ECO:0000313" key="10">
    <source>
        <dbReference type="Proteomes" id="UP001359559"/>
    </source>
</evidence>
<sequence length="144" mass="15854">MAKALSEASSSSYLRVRARFLLSRKTLSSVFRHDTKPIGVGIVVAASHSRGLHAFTLPDLAYGYGAVEPAISGKIMQLHHQKHHQTYITNYNKALEQLHDAIARADSSSFVKLQSTIKFNGGEYTAKHSVESLRLRPTSHVALV</sequence>
<dbReference type="GO" id="GO:0030145">
    <property type="term" value="F:manganese ion binding"/>
    <property type="evidence" value="ECO:0007669"/>
    <property type="project" value="TreeGrafter"/>
</dbReference>
<dbReference type="InterPro" id="IPR001189">
    <property type="entry name" value="Mn/Fe_SOD"/>
</dbReference>
<dbReference type="GO" id="GO:0005739">
    <property type="term" value="C:mitochondrion"/>
    <property type="evidence" value="ECO:0007669"/>
    <property type="project" value="UniProtKB-SubCell"/>
</dbReference>
<keyword evidence="5" id="KW-0560">Oxidoreductase</keyword>
<evidence type="ECO:0000256" key="6">
    <source>
        <dbReference type="ARBA" id="ARBA00023128"/>
    </source>
</evidence>
<evidence type="ECO:0000256" key="5">
    <source>
        <dbReference type="ARBA" id="ARBA00023002"/>
    </source>
</evidence>
<evidence type="ECO:0000256" key="1">
    <source>
        <dbReference type="ARBA" id="ARBA00004173"/>
    </source>
</evidence>
<name>A0AAN9JM63_CLITE</name>
<dbReference type="SUPFAM" id="SSF46609">
    <property type="entry name" value="Fe,Mn superoxide dismutase (SOD), N-terminal domain"/>
    <property type="match status" value="1"/>
</dbReference>
<dbReference type="GO" id="GO:0004784">
    <property type="term" value="F:superoxide dismutase activity"/>
    <property type="evidence" value="ECO:0007669"/>
    <property type="project" value="UniProtKB-EC"/>
</dbReference>
<comment type="catalytic activity">
    <reaction evidence="7">
        <text>2 superoxide + 2 H(+) = H2O2 + O2</text>
        <dbReference type="Rhea" id="RHEA:20696"/>
        <dbReference type="ChEBI" id="CHEBI:15378"/>
        <dbReference type="ChEBI" id="CHEBI:15379"/>
        <dbReference type="ChEBI" id="CHEBI:16240"/>
        <dbReference type="ChEBI" id="CHEBI:18421"/>
        <dbReference type="EC" id="1.15.1.1"/>
    </reaction>
</comment>
<evidence type="ECO:0000256" key="7">
    <source>
        <dbReference type="ARBA" id="ARBA00049204"/>
    </source>
</evidence>
<dbReference type="InterPro" id="IPR019831">
    <property type="entry name" value="Mn/Fe_SOD_N"/>
</dbReference>
<evidence type="ECO:0000256" key="4">
    <source>
        <dbReference type="ARBA" id="ARBA00022723"/>
    </source>
</evidence>
<keyword evidence="10" id="KW-1185">Reference proteome</keyword>
<keyword evidence="6" id="KW-0496">Mitochondrion</keyword>
<evidence type="ECO:0000256" key="2">
    <source>
        <dbReference type="ARBA" id="ARBA00008714"/>
    </source>
</evidence>
<protein>
    <recommendedName>
        <fullName evidence="3">superoxide dismutase</fullName>
        <ecNumber evidence="3">1.15.1.1</ecNumber>
    </recommendedName>
</protein>
<dbReference type="EMBL" id="JAYKXN010000003">
    <property type="protein sequence ID" value="KAK7301647.1"/>
    <property type="molecule type" value="Genomic_DNA"/>
</dbReference>
<dbReference type="InterPro" id="IPR050265">
    <property type="entry name" value="Fe/Mn_Superoxide_Dismutase"/>
</dbReference>
<dbReference type="Proteomes" id="UP001359559">
    <property type="component" value="Unassembled WGS sequence"/>
</dbReference>
<comment type="caution">
    <text evidence="9">The sequence shown here is derived from an EMBL/GenBank/DDBJ whole genome shotgun (WGS) entry which is preliminary data.</text>
</comment>
<dbReference type="Pfam" id="PF00081">
    <property type="entry name" value="Sod_Fe_N"/>
    <property type="match status" value="1"/>
</dbReference>
<dbReference type="PANTHER" id="PTHR11404:SF6">
    <property type="entry name" value="SUPEROXIDE DISMUTASE [MN], MITOCHONDRIAL"/>
    <property type="match status" value="1"/>
</dbReference>
<evidence type="ECO:0000313" key="9">
    <source>
        <dbReference type="EMBL" id="KAK7301647.1"/>
    </source>
</evidence>
<comment type="subcellular location">
    <subcellularLocation>
        <location evidence="1">Mitochondrion</location>
    </subcellularLocation>
</comment>
<dbReference type="AlphaFoldDB" id="A0AAN9JM63"/>
<gene>
    <name evidence="9" type="ORF">RJT34_12517</name>
</gene>
<evidence type="ECO:0000256" key="3">
    <source>
        <dbReference type="ARBA" id="ARBA00012682"/>
    </source>
</evidence>
<evidence type="ECO:0000259" key="8">
    <source>
        <dbReference type="Pfam" id="PF00081"/>
    </source>
</evidence>
<accession>A0AAN9JM63</accession>
<reference evidence="9 10" key="1">
    <citation type="submission" date="2024-01" db="EMBL/GenBank/DDBJ databases">
        <title>The genomes of 5 underutilized Papilionoideae crops provide insights into root nodulation and disease resistance.</title>
        <authorList>
            <person name="Yuan L."/>
        </authorList>
    </citation>
    <scope>NUCLEOTIDE SEQUENCE [LARGE SCALE GENOMIC DNA]</scope>
    <source>
        <strain evidence="9">LY-2023</strain>
        <tissue evidence="9">Leaf</tissue>
    </source>
</reference>
<dbReference type="InterPro" id="IPR036324">
    <property type="entry name" value="Mn/Fe_SOD_N_sf"/>
</dbReference>
<proteinExistence type="inferred from homology"/>
<comment type="similarity">
    <text evidence="2">Belongs to the iron/manganese superoxide dismutase family.</text>
</comment>